<dbReference type="InParanoid" id="A0A4S2MY22"/>
<keyword evidence="1" id="KW-0812">Transmembrane</keyword>
<gene>
    <name evidence="2" type="ORF">EX30DRAFT_251809</name>
</gene>
<evidence type="ECO:0000256" key="1">
    <source>
        <dbReference type="SAM" id="Phobius"/>
    </source>
</evidence>
<proteinExistence type="predicted"/>
<organism evidence="2 3">
    <name type="scientific">Ascodesmis nigricans</name>
    <dbReference type="NCBI Taxonomy" id="341454"/>
    <lineage>
        <taxon>Eukaryota</taxon>
        <taxon>Fungi</taxon>
        <taxon>Dikarya</taxon>
        <taxon>Ascomycota</taxon>
        <taxon>Pezizomycotina</taxon>
        <taxon>Pezizomycetes</taxon>
        <taxon>Pezizales</taxon>
        <taxon>Ascodesmidaceae</taxon>
        <taxon>Ascodesmis</taxon>
    </lineage>
</organism>
<protein>
    <submittedName>
        <fullName evidence="2">Uncharacterized protein</fullName>
    </submittedName>
</protein>
<keyword evidence="1" id="KW-0472">Membrane</keyword>
<keyword evidence="1" id="KW-1133">Transmembrane helix</keyword>
<evidence type="ECO:0000313" key="2">
    <source>
        <dbReference type="EMBL" id="TGZ81639.1"/>
    </source>
</evidence>
<evidence type="ECO:0000313" key="3">
    <source>
        <dbReference type="Proteomes" id="UP000298138"/>
    </source>
</evidence>
<dbReference type="EMBL" id="ML220118">
    <property type="protein sequence ID" value="TGZ81639.1"/>
    <property type="molecule type" value="Genomic_DNA"/>
</dbReference>
<accession>A0A4S2MY22</accession>
<keyword evidence="3" id="KW-1185">Reference proteome</keyword>
<dbReference type="AlphaFoldDB" id="A0A4S2MY22"/>
<reference evidence="2 3" key="1">
    <citation type="submission" date="2019-04" db="EMBL/GenBank/DDBJ databases">
        <title>Comparative genomics and transcriptomics to analyze fruiting body development in filamentous ascomycetes.</title>
        <authorList>
            <consortium name="DOE Joint Genome Institute"/>
            <person name="Lutkenhaus R."/>
            <person name="Traeger S."/>
            <person name="Breuer J."/>
            <person name="Kuo A."/>
            <person name="Lipzen A."/>
            <person name="Pangilinan J."/>
            <person name="Dilworth D."/>
            <person name="Sandor L."/>
            <person name="Poggeler S."/>
            <person name="Barry K."/>
            <person name="Grigoriev I.V."/>
            <person name="Nowrousian M."/>
        </authorList>
    </citation>
    <scope>NUCLEOTIDE SEQUENCE [LARGE SCALE GENOMIC DNA]</scope>
    <source>
        <strain evidence="2 3">CBS 389.68</strain>
    </source>
</reference>
<name>A0A4S2MY22_9PEZI</name>
<feature type="transmembrane region" description="Helical" evidence="1">
    <location>
        <begin position="51"/>
        <end position="75"/>
    </location>
</feature>
<dbReference type="Proteomes" id="UP000298138">
    <property type="component" value="Unassembled WGS sequence"/>
</dbReference>
<sequence length="86" mass="9420">MFGGGYVRDPDSIWWVSASTISRQEGLIACWRTTNIIHSLRRTNCGPSLPLALSIHLSVVVVVAVVLHIPVYTFIAPLLHLSTHGT</sequence>